<keyword evidence="7" id="KW-0064">Aspartyl protease</keyword>
<dbReference type="Gene3D" id="2.40.70.10">
    <property type="entry name" value="Acid Proteases"/>
    <property type="match status" value="1"/>
</dbReference>
<keyword evidence="16" id="KW-0862">Zinc</keyword>
<keyword evidence="10" id="KW-0460">Magnesium</keyword>
<dbReference type="SUPFAM" id="SSF50630">
    <property type="entry name" value="Acid proteases"/>
    <property type="match status" value="1"/>
</dbReference>
<keyword evidence="14" id="KW-0238">DNA-binding</keyword>
<evidence type="ECO:0000259" key="18">
    <source>
        <dbReference type="PROSITE" id="PS50158"/>
    </source>
</evidence>
<dbReference type="PROSITE" id="PS50158">
    <property type="entry name" value="ZF_CCHC"/>
    <property type="match status" value="2"/>
</dbReference>
<keyword evidence="9" id="KW-0378">Hydrolase</keyword>
<feature type="region of interest" description="Disordered" evidence="17">
    <location>
        <begin position="377"/>
        <end position="397"/>
    </location>
</feature>
<keyword evidence="13" id="KW-0239">DNA-directed DNA polymerase</keyword>
<keyword evidence="3" id="KW-0808">Transferase</keyword>
<sequence length="1170" mass="133032">MGANGGVEGVNGNVEGVNGGAPDFSTIIAQQLQNLLPAMLAQVGNQGNVGNQNGNVVNENVQENVGNVIVNGNQVGCSYKEFLACNPKEYDGKGGAVVLTRWIEKMESVQDMSGCSVDQKVKYTAGSFVGKALTWWNSQIRTLSREVAVSMSWNDFKFMMIEEFCPSHEMQKLESELWNHAMVGAGHAAYTDRFHELARLVPHLVTPESRMIERYVYGLAPQIRGMVAATEPKTIQKVVQISGALTDEAVRNRLIKKVKKRGDVGEPSKDKNGRNDNKRTRTGNAFASTTNPVGRENMGTWPKCNTCNSYHAPGGPCRTCFNCNCQGHVAKYCRGMPRNVNPVNARNLTVKACYECGRTDHVRSTCPRLNRAQGPEENCPNQVAANNGGQDRRNQENQARGRAFMLGAEEARQDSNIMTSTFTLNSHFFTTLFDSGADYSFVSTTFIPLLGIEPSELEIEGYVFDIDLIPFRHGSFDVIIGMDWLSKYKAKIICHEKVVRIPLSDGNVLRVLGEIPEKKEKLLMSAKASDKKQEEIVVIELTPGATPVAKSPYRLAPSELEELSAQLKELQDEVHEDDIPKTAFRTRYGHFKFTVMPFGLTNAPAVFMDLMNRVYRPYLDKFVIVFIDDILIYSKTREEHVEHLRLVLGLLKKEKLYAKFSKCEFWLRVVQFLGHVINGNGIHVDPSKIEAVKNWKAPRTPTEVRSFLGLAGYYRRFIENFSKIAKSLTILTQKSLPDGPEDFVVYCDASGIGLGCVLMQRGKVIAYASRQLKIHKKNYTTHDFELGAVVFALKIWRHYLYGTKSVIYMDHKSLQHIFSQKELNMRQRRWIELFSDYDCEIRYHPGKVNVVADALSRKERVKPKRVRAMNMTFQSSIKDRILAAQKEVVDEFAGLQKGLDEMIEQRSDETLYYLDRIWVPLKGEVRTLIIDEAHKSKYSVHPGADKMYYDLRDRYWWPEMKKDIAEYIPVWKWEGIAMDFVTKLPRTSSGDDTIWDVHLPLVEFLYNNSYHSSVRCAPFKALYGKECRSPIMWAEVGEGQLIGPELVQETTEKISQIKDRLKVACDRQKSYVDKKRKPLEFSVGDYVLLKVSPWKGVVRFGKKEKLEPRFVRLFENIEKVGLVAYRLDLLEELNGVHDTFHVSNLKKCLADPTLEFKKLKRSKNAIVKVR</sequence>
<dbReference type="Pfam" id="PF17917">
    <property type="entry name" value="RT_RNaseH"/>
    <property type="match status" value="1"/>
</dbReference>
<dbReference type="InterPro" id="IPR041588">
    <property type="entry name" value="Integrase_H2C2"/>
</dbReference>
<dbReference type="InterPro" id="IPR043502">
    <property type="entry name" value="DNA/RNA_pol_sf"/>
</dbReference>
<evidence type="ECO:0000256" key="9">
    <source>
        <dbReference type="ARBA" id="ARBA00022801"/>
    </source>
</evidence>
<feature type="compositionally biased region" description="Polar residues" evidence="17">
    <location>
        <begin position="282"/>
        <end position="292"/>
    </location>
</feature>
<feature type="region of interest" description="Disordered" evidence="17">
    <location>
        <begin position="258"/>
        <end position="294"/>
    </location>
</feature>
<reference evidence="19" key="1">
    <citation type="journal article" date="2022" name="Int. J. Mol. Sci.">
        <title>Draft Genome of Tanacetum Coccineum: Genomic Comparison of Closely Related Tanacetum-Family Plants.</title>
        <authorList>
            <person name="Yamashiro T."/>
            <person name="Shiraishi A."/>
            <person name="Nakayama K."/>
            <person name="Satake H."/>
        </authorList>
    </citation>
    <scope>NUCLEOTIDE SEQUENCE</scope>
</reference>
<keyword evidence="11" id="KW-0229">DNA integration</keyword>
<keyword evidence="16" id="KW-0863">Zinc-finger</keyword>
<name>A0ABQ4XB89_9ASTR</name>
<keyword evidence="20" id="KW-1185">Reference proteome</keyword>
<dbReference type="SMART" id="SM00343">
    <property type="entry name" value="ZnF_C2HC"/>
    <property type="match status" value="2"/>
</dbReference>
<evidence type="ECO:0000256" key="14">
    <source>
        <dbReference type="ARBA" id="ARBA00023125"/>
    </source>
</evidence>
<dbReference type="Gene3D" id="4.10.60.10">
    <property type="entry name" value="Zinc finger, CCHC-type"/>
    <property type="match status" value="1"/>
</dbReference>
<dbReference type="InterPro" id="IPR050951">
    <property type="entry name" value="Retrovirus_Pol_polyprotein"/>
</dbReference>
<dbReference type="SUPFAM" id="SSF56672">
    <property type="entry name" value="DNA/RNA polymerases"/>
    <property type="match status" value="1"/>
</dbReference>
<dbReference type="InterPro" id="IPR000477">
    <property type="entry name" value="RT_dom"/>
</dbReference>
<comment type="caution">
    <text evidence="19">The sequence shown here is derived from an EMBL/GenBank/DDBJ whole genome shotgun (WGS) entry which is preliminary data.</text>
</comment>
<evidence type="ECO:0000256" key="1">
    <source>
        <dbReference type="ARBA" id="ARBA00012493"/>
    </source>
</evidence>
<dbReference type="PANTHER" id="PTHR37984">
    <property type="entry name" value="PROTEIN CBG26694"/>
    <property type="match status" value="1"/>
</dbReference>
<keyword evidence="5" id="KW-0540">Nuclease</keyword>
<dbReference type="InterPro" id="IPR036397">
    <property type="entry name" value="RNaseH_sf"/>
</dbReference>
<keyword evidence="4" id="KW-0548">Nucleotidyltransferase</keyword>
<feature type="domain" description="CCHC-type" evidence="18">
    <location>
        <begin position="320"/>
        <end position="334"/>
    </location>
</feature>
<keyword evidence="15" id="KW-0233">DNA recombination</keyword>
<dbReference type="CDD" id="cd00303">
    <property type="entry name" value="retropepsin_like"/>
    <property type="match status" value="1"/>
</dbReference>
<feature type="compositionally biased region" description="Polar residues" evidence="17">
    <location>
        <begin position="379"/>
        <end position="389"/>
    </location>
</feature>
<evidence type="ECO:0000256" key="3">
    <source>
        <dbReference type="ARBA" id="ARBA00022679"/>
    </source>
</evidence>
<evidence type="ECO:0000256" key="8">
    <source>
        <dbReference type="ARBA" id="ARBA00022759"/>
    </source>
</evidence>
<dbReference type="Proteomes" id="UP001151760">
    <property type="component" value="Unassembled WGS sequence"/>
</dbReference>
<reference evidence="19" key="2">
    <citation type="submission" date="2022-01" db="EMBL/GenBank/DDBJ databases">
        <authorList>
            <person name="Yamashiro T."/>
            <person name="Shiraishi A."/>
            <person name="Satake H."/>
            <person name="Nakayama K."/>
        </authorList>
    </citation>
    <scope>NUCLEOTIDE SEQUENCE</scope>
</reference>
<evidence type="ECO:0000256" key="13">
    <source>
        <dbReference type="ARBA" id="ARBA00022932"/>
    </source>
</evidence>
<organism evidence="19 20">
    <name type="scientific">Tanacetum coccineum</name>
    <dbReference type="NCBI Taxonomy" id="301880"/>
    <lineage>
        <taxon>Eukaryota</taxon>
        <taxon>Viridiplantae</taxon>
        <taxon>Streptophyta</taxon>
        <taxon>Embryophyta</taxon>
        <taxon>Tracheophyta</taxon>
        <taxon>Spermatophyta</taxon>
        <taxon>Magnoliopsida</taxon>
        <taxon>eudicotyledons</taxon>
        <taxon>Gunneridae</taxon>
        <taxon>Pentapetalae</taxon>
        <taxon>asterids</taxon>
        <taxon>campanulids</taxon>
        <taxon>Asterales</taxon>
        <taxon>Asteraceae</taxon>
        <taxon>Asteroideae</taxon>
        <taxon>Anthemideae</taxon>
        <taxon>Anthemidinae</taxon>
        <taxon>Tanacetum</taxon>
    </lineage>
</organism>
<dbReference type="InterPro" id="IPR043128">
    <property type="entry name" value="Rev_trsase/Diguanyl_cyclase"/>
</dbReference>
<keyword evidence="8" id="KW-0255">Endonuclease</keyword>
<evidence type="ECO:0000256" key="4">
    <source>
        <dbReference type="ARBA" id="ARBA00022695"/>
    </source>
</evidence>
<dbReference type="InterPro" id="IPR021109">
    <property type="entry name" value="Peptidase_aspartic_dom_sf"/>
</dbReference>
<dbReference type="GO" id="GO:0003964">
    <property type="term" value="F:RNA-directed DNA polymerase activity"/>
    <property type="evidence" value="ECO:0007669"/>
    <property type="project" value="UniProtKB-KW"/>
</dbReference>
<keyword evidence="12 19" id="KW-0695">RNA-directed DNA polymerase</keyword>
<dbReference type="Gene3D" id="3.30.420.10">
    <property type="entry name" value="Ribonuclease H-like superfamily/Ribonuclease H"/>
    <property type="match status" value="1"/>
</dbReference>
<dbReference type="Gene3D" id="3.10.10.10">
    <property type="entry name" value="HIV Type 1 Reverse Transcriptase, subunit A, domain 1"/>
    <property type="match status" value="1"/>
</dbReference>
<dbReference type="Pfam" id="PF00078">
    <property type="entry name" value="RVT_1"/>
    <property type="match status" value="1"/>
</dbReference>
<keyword evidence="2" id="KW-0645">Protease</keyword>
<evidence type="ECO:0000256" key="11">
    <source>
        <dbReference type="ARBA" id="ARBA00022908"/>
    </source>
</evidence>
<evidence type="ECO:0000256" key="15">
    <source>
        <dbReference type="ARBA" id="ARBA00023172"/>
    </source>
</evidence>
<dbReference type="Pfam" id="PF08284">
    <property type="entry name" value="RVP_2"/>
    <property type="match status" value="1"/>
</dbReference>
<evidence type="ECO:0000256" key="16">
    <source>
        <dbReference type="PROSITE-ProRule" id="PRU00047"/>
    </source>
</evidence>
<accession>A0ABQ4XB89</accession>
<evidence type="ECO:0000256" key="2">
    <source>
        <dbReference type="ARBA" id="ARBA00022670"/>
    </source>
</evidence>
<dbReference type="CDD" id="cd01647">
    <property type="entry name" value="RT_LTR"/>
    <property type="match status" value="1"/>
</dbReference>
<dbReference type="InterPro" id="IPR041373">
    <property type="entry name" value="RT_RNaseH"/>
</dbReference>
<dbReference type="Pfam" id="PF03732">
    <property type="entry name" value="Retrotrans_gag"/>
    <property type="match status" value="1"/>
</dbReference>
<protein>
    <recommendedName>
        <fullName evidence="1">RNA-directed DNA polymerase</fullName>
        <ecNumber evidence="1">2.7.7.49</ecNumber>
    </recommendedName>
</protein>
<feature type="compositionally biased region" description="Basic and acidic residues" evidence="17">
    <location>
        <begin position="261"/>
        <end position="279"/>
    </location>
</feature>
<evidence type="ECO:0000256" key="17">
    <source>
        <dbReference type="SAM" id="MobiDB-lite"/>
    </source>
</evidence>
<gene>
    <name evidence="19" type="ORF">Tco_0657321</name>
</gene>
<evidence type="ECO:0000313" key="19">
    <source>
        <dbReference type="EMBL" id="GJS62537.1"/>
    </source>
</evidence>
<dbReference type="InterPro" id="IPR001878">
    <property type="entry name" value="Znf_CCHC"/>
</dbReference>
<dbReference type="EMBL" id="BQNB010009367">
    <property type="protein sequence ID" value="GJS62537.1"/>
    <property type="molecule type" value="Genomic_DNA"/>
</dbReference>
<evidence type="ECO:0000256" key="10">
    <source>
        <dbReference type="ARBA" id="ARBA00022842"/>
    </source>
</evidence>
<evidence type="ECO:0000313" key="20">
    <source>
        <dbReference type="Proteomes" id="UP001151760"/>
    </source>
</evidence>
<dbReference type="Gene3D" id="3.30.70.270">
    <property type="match status" value="2"/>
</dbReference>
<proteinExistence type="predicted"/>
<dbReference type="Pfam" id="PF24626">
    <property type="entry name" value="SH3_Tf2-1"/>
    <property type="match status" value="1"/>
</dbReference>
<dbReference type="Gene3D" id="1.10.340.70">
    <property type="match status" value="1"/>
</dbReference>
<dbReference type="Pfam" id="PF17921">
    <property type="entry name" value="Integrase_H2C2"/>
    <property type="match status" value="1"/>
</dbReference>
<dbReference type="InterPro" id="IPR005162">
    <property type="entry name" value="Retrotrans_gag_dom"/>
</dbReference>
<evidence type="ECO:0000256" key="7">
    <source>
        <dbReference type="ARBA" id="ARBA00022750"/>
    </source>
</evidence>
<dbReference type="EC" id="2.7.7.49" evidence="1"/>
<dbReference type="InterPro" id="IPR056924">
    <property type="entry name" value="SH3_Tf2-1"/>
</dbReference>
<evidence type="ECO:0000256" key="12">
    <source>
        <dbReference type="ARBA" id="ARBA00022918"/>
    </source>
</evidence>
<feature type="domain" description="CCHC-type" evidence="18">
    <location>
        <begin position="353"/>
        <end position="368"/>
    </location>
</feature>
<evidence type="ECO:0000256" key="6">
    <source>
        <dbReference type="ARBA" id="ARBA00022723"/>
    </source>
</evidence>
<dbReference type="CDD" id="cd09274">
    <property type="entry name" value="RNase_HI_RT_Ty3"/>
    <property type="match status" value="1"/>
</dbReference>
<evidence type="ECO:0000256" key="5">
    <source>
        <dbReference type="ARBA" id="ARBA00022722"/>
    </source>
</evidence>
<dbReference type="PANTHER" id="PTHR37984:SF5">
    <property type="entry name" value="PROTEIN NYNRIN-LIKE"/>
    <property type="match status" value="1"/>
</dbReference>
<keyword evidence="6" id="KW-0479">Metal-binding</keyword>